<dbReference type="GO" id="GO:0016787">
    <property type="term" value="F:hydrolase activity"/>
    <property type="evidence" value="ECO:0007669"/>
    <property type="project" value="UniProtKB-KW"/>
</dbReference>
<feature type="domain" description="AB hydrolase-1" evidence="2">
    <location>
        <begin position="8"/>
        <end position="116"/>
    </location>
</feature>
<evidence type="ECO:0000256" key="1">
    <source>
        <dbReference type="ARBA" id="ARBA00022801"/>
    </source>
</evidence>
<sequence length="248" mass="27679">MGEQNEKPALVFLHYFGGSSQSWKWVAQLLSDRYQCILIDQPGFGTEPALATPSIQSFAGHIAEQLQSLNITGYTLIGHSMGGKIAMQMAVDDQRAEFDRVKRLILIAPSPPSTERMPKEEQLRMLIHPDREQAETTVKNGTIKSLAAEQHDLAVYTQMIVEETTWRWWIKEGINHSIADAVRELQIPITLIASKDDPAVTYQMTTEDAIPNLPLHTKMISTEGIGHLFPLEDADWTAAQISAIESTV</sequence>
<name>A0A521FNZ0_9SPHI</name>
<organism evidence="3 4">
    <name type="scientific">Pedobacter westerhofensis</name>
    <dbReference type="NCBI Taxonomy" id="425512"/>
    <lineage>
        <taxon>Bacteria</taxon>
        <taxon>Pseudomonadati</taxon>
        <taxon>Bacteroidota</taxon>
        <taxon>Sphingobacteriia</taxon>
        <taxon>Sphingobacteriales</taxon>
        <taxon>Sphingobacteriaceae</taxon>
        <taxon>Pedobacter</taxon>
    </lineage>
</organism>
<evidence type="ECO:0000313" key="3">
    <source>
        <dbReference type="EMBL" id="SMO97290.1"/>
    </source>
</evidence>
<dbReference type="InterPro" id="IPR050266">
    <property type="entry name" value="AB_hydrolase_sf"/>
</dbReference>
<dbReference type="PRINTS" id="PR00111">
    <property type="entry name" value="ABHYDROLASE"/>
</dbReference>
<dbReference type="RefSeq" id="WP_142530676.1">
    <property type="nucleotide sequence ID" value="NZ_CBCSJO010000013.1"/>
</dbReference>
<dbReference type="PANTHER" id="PTHR43798">
    <property type="entry name" value="MONOACYLGLYCEROL LIPASE"/>
    <property type="match status" value="1"/>
</dbReference>
<evidence type="ECO:0000313" key="4">
    <source>
        <dbReference type="Proteomes" id="UP000320300"/>
    </source>
</evidence>
<keyword evidence="1" id="KW-0378">Hydrolase</keyword>
<accession>A0A521FNZ0</accession>
<dbReference type="SUPFAM" id="SSF53474">
    <property type="entry name" value="alpha/beta-Hydrolases"/>
    <property type="match status" value="1"/>
</dbReference>
<dbReference type="Gene3D" id="3.40.50.1820">
    <property type="entry name" value="alpha/beta hydrolase"/>
    <property type="match status" value="1"/>
</dbReference>
<protein>
    <submittedName>
        <fullName evidence="3">Pimeloyl-ACP methyl ester carboxylesterase</fullName>
    </submittedName>
</protein>
<dbReference type="Proteomes" id="UP000320300">
    <property type="component" value="Unassembled WGS sequence"/>
</dbReference>
<proteinExistence type="predicted"/>
<dbReference type="Pfam" id="PF00561">
    <property type="entry name" value="Abhydrolase_1"/>
    <property type="match status" value="1"/>
</dbReference>
<dbReference type="InterPro" id="IPR000073">
    <property type="entry name" value="AB_hydrolase_1"/>
</dbReference>
<dbReference type="OrthoDB" id="2247630at2"/>
<reference evidence="3 4" key="1">
    <citation type="submission" date="2017-05" db="EMBL/GenBank/DDBJ databases">
        <authorList>
            <person name="Varghese N."/>
            <person name="Submissions S."/>
        </authorList>
    </citation>
    <scope>NUCLEOTIDE SEQUENCE [LARGE SCALE GENOMIC DNA]</scope>
    <source>
        <strain evidence="3 4">DSM 19036</strain>
    </source>
</reference>
<dbReference type="EMBL" id="FXTN01000014">
    <property type="protein sequence ID" value="SMO97290.1"/>
    <property type="molecule type" value="Genomic_DNA"/>
</dbReference>
<evidence type="ECO:0000259" key="2">
    <source>
        <dbReference type="Pfam" id="PF00561"/>
    </source>
</evidence>
<dbReference type="InterPro" id="IPR029058">
    <property type="entry name" value="AB_hydrolase_fold"/>
</dbReference>
<gene>
    <name evidence="3" type="ORF">SAMN06265348_11425</name>
</gene>
<dbReference type="PANTHER" id="PTHR43798:SF31">
    <property type="entry name" value="AB HYDROLASE SUPERFAMILY PROTEIN YCLE"/>
    <property type="match status" value="1"/>
</dbReference>
<dbReference type="AlphaFoldDB" id="A0A521FNZ0"/>
<dbReference type="GO" id="GO:0016020">
    <property type="term" value="C:membrane"/>
    <property type="evidence" value="ECO:0007669"/>
    <property type="project" value="TreeGrafter"/>
</dbReference>
<keyword evidence="4" id="KW-1185">Reference proteome</keyword>